<dbReference type="CDD" id="cd14854">
    <property type="entry name" value="TRAPPC2L"/>
    <property type="match status" value="1"/>
</dbReference>
<sequence length="158" mass="17428">TVSRITCISIVGKQNNPLHIHIFPPPNTAQTDPDPSILLNYHFLTHTTLDVFALRLPQKTADQDFGLLYAVSEDLAAYGWLTNTGVKFVVFVSCVGVGGGIREGELKSVFKELQTAYIALVCNPFYDSDNLEKKPITSKKFISEVKRIGESWVPSSAV</sequence>
<name>A0A3N4M006_9PEZI</name>
<dbReference type="GO" id="GO:0005737">
    <property type="term" value="C:cytoplasm"/>
    <property type="evidence" value="ECO:0007669"/>
    <property type="project" value="GOC"/>
</dbReference>
<proteinExistence type="inferred from homology"/>
<gene>
    <name evidence="3" type="ORF">L211DRAFT_775261</name>
</gene>
<feature type="non-terminal residue" evidence="3">
    <location>
        <position position="158"/>
    </location>
</feature>
<dbReference type="GO" id="GO:0006888">
    <property type="term" value="P:endoplasmic reticulum to Golgi vesicle-mediated transport"/>
    <property type="evidence" value="ECO:0007669"/>
    <property type="project" value="InterPro"/>
</dbReference>
<evidence type="ECO:0000256" key="1">
    <source>
        <dbReference type="ARBA" id="ARBA00006626"/>
    </source>
</evidence>
<accession>A0A3N4M006</accession>
<dbReference type="InterPro" id="IPR044760">
    <property type="entry name" value="TRAPPC2L"/>
</dbReference>
<evidence type="ECO:0000313" key="3">
    <source>
        <dbReference type="EMBL" id="RPB28390.1"/>
    </source>
</evidence>
<evidence type="ECO:0000313" key="4">
    <source>
        <dbReference type="Proteomes" id="UP000267821"/>
    </source>
</evidence>
<dbReference type="InParanoid" id="A0A3N4M006"/>
<dbReference type="PANTHER" id="PTHR12403">
    <property type="entry name" value="TRAFFICKING PROTEIN PARTICLE COMPLEX SUBUNIT 2"/>
    <property type="match status" value="1"/>
</dbReference>
<dbReference type="Pfam" id="PF04628">
    <property type="entry name" value="Sedlin_N"/>
    <property type="match status" value="1"/>
</dbReference>
<organism evidence="3 4">
    <name type="scientific">Terfezia boudieri ATCC MYA-4762</name>
    <dbReference type="NCBI Taxonomy" id="1051890"/>
    <lineage>
        <taxon>Eukaryota</taxon>
        <taxon>Fungi</taxon>
        <taxon>Dikarya</taxon>
        <taxon>Ascomycota</taxon>
        <taxon>Pezizomycotina</taxon>
        <taxon>Pezizomycetes</taxon>
        <taxon>Pezizales</taxon>
        <taxon>Pezizaceae</taxon>
        <taxon>Terfezia</taxon>
    </lineage>
</organism>
<keyword evidence="4" id="KW-1185">Reference proteome</keyword>
<reference evidence="3 4" key="1">
    <citation type="journal article" date="2018" name="Nat. Ecol. Evol.">
        <title>Pezizomycetes genomes reveal the molecular basis of ectomycorrhizal truffle lifestyle.</title>
        <authorList>
            <person name="Murat C."/>
            <person name="Payen T."/>
            <person name="Noel B."/>
            <person name="Kuo A."/>
            <person name="Morin E."/>
            <person name="Chen J."/>
            <person name="Kohler A."/>
            <person name="Krizsan K."/>
            <person name="Balestrini R."/>
            <person name="Da Silva C."/>
            <person name="Montanini B."/>
            <person name="Hainaut M."/>
            <person name="Levati E."/>
            <person name="Barry K.W."/>
            <person name="Belfiori B."/>
            <person name="Cichocki N."/>
            <person name="Clum A."/>
            <person name="Dockter R.B."/>
            <person name="Fauchery L."/>
            <person name="Guy J."/>
            <person name="Iotti M."/>
            <person name="Le Tacon F."/>
            <person name="Lindquist E.A."/>
            <person name="Lipzen A."/>
            <person name="Malagnac F."/>
            <person name="Mello A."/>
            <person name="Molinier V."/>
            <person name="Miyauchi S."/>
            <person name="Poulain J."/>
            <person name="Riccioni C."/>
            <person name="Rubini A."/>
            <person name="Sitrit Y."/>
            <person name="Splivallo R."/>
            <person name="Traeger S."/>
            <person name="Wang M."/>
            <person name="Zifcakova L."/>
            <person name="Wipf D."/>
            <person name="Zambonelli A."/>
            <person name="Paolocci F."/>
            <person name="Nowrousian M."/>
            <person name="Ottonello S."/>
            <person name="Baldrian P."/>
            <person name="Spatafora J.W."/>
            <person name="Henrissat B."/>
            <person name="Nagy L.G."/>
            <person name="Aury J.M."/>
            <person name="Wincker P."/>
            <person name="Grigoriev I.V."/>
            <person name="Bonfante P."/>
            <person name="Martin F.M."/>
        </authorList>
    </citation>
    <scope>NUCLEOTIDE SEQUENCE [LARGE SCALE GENOMIC DNA]</scope>
    <source>
        <strain evidence="3 4">ATCC MYA-4762</strain>
    </source>
</reference>
<dbReference type="EMBL" id="ML121529">
    <property type="protein sequence ID" value="RPB28390.1"/>
    <property type="molecule type" value="Genomic_DNA"/>
</dbReference>
<feature type="non-terminal residue" evidence="3">
    <location>
        <position position="1"/>
    </location>
</feature>
<dbReference type="OrthoDB" id="18320at2759"/>
<dbReference type="Proteomes" id="UP000267821">
    <property type="component" value="Unassembled WGS sequence"/>
</dbReference>
<protein>
    <recommendedName>
        <fullName evidence="2">Trafficking protein particle complex subunit 2-like protein</fullName>
    </recommendedName>
</protein>
<dbReference type="AlphaFoldDB" id="A0A3N4M006"/>
<dbReference type="Gene3D" id="3.30.450.70">
    <property type="match status" value="1"/>
</dbReference>
<dbReference type="InterPro" id="IPR011012">
    <property type="entry name" value="Longin-like_dom_sf"/>
</dbReference>
<dbReference type="InterPro" id="IPR006722">
    <property type="entry name" value="Sedlin"/>
</dbReference>
<dbReference type="STRING" id="1051890.A0A3N4M006"/>
<comment type="similarity">
    <text evidence="1">Belongs to the TRAPP small subunits family. Sedlin subfamily.</text>
</comment>
<evidence type="ECO:0000256" key="2">
    <source>
        <dbReference type="ARBA" id="ARBA00024408"/>
    </source>
</evidence>
<dbReference type="SUPFAM" id="SSF64356">
    <property type="entry name" value="SNARE-like"/>
    <property type="match status" value="1"/>
</dbReference>